<evidence type="ECO:0008006" key="4">
    <source>
        <dbReference type="Google" id="ProtNLM"/>
    </source>
</evidence>
<keyword evidence="3" id="KW-1185">Reference proteome</keyword>
<dbReference type="GeneID" id="17300851"/>
<organism evidence="1">
    <name type="scientific">Guillardia theta (strain CCMP2712)</name>
    <name type="common">Cryptophyte</name>
    <dbReference type="NCBI Taxonomy" id="905079"/>
    <lineage>
        <taxon>Eukaryota</taxon>
        <taxon>Cryptophyceae</taxon>
        <taxon>Pyrenomonadales</taxon>
        <taxon>Geminigeraceae</taxon>
        <taxon>Guillardia</taxon>
    </lineage>
</organism>
<dbReference type="InterPro" id="IPR005358">
    <property type="entry name" value="Puta_zinc/iron-chelating_dom"/>
</dbReference>
<dbReference type="RefSeq" id="XP_005831146.1">
    <property type="nucleotide sequence ID" value="XM_005831089.1"/>
</dbReference>
<dbReference type="Pfam" id="PF03692">
    <property type="entry name" value="CxxCxxCC"/>
    <property type="match status" value="1"/>
</dbReference>
<reference evidence="2" key="3">
    <citation type="submission" date="2016-03" db="UniProtKB">
        <authorList>
            <consortium name="EnsemblProtists"/>
        </authorList>
    </citation>
    <scope>IDENTIFICATION</scope>
</reference>
<reference evidence="3" key="2">
    <citation type="submission" date="2012-11" db="EMBL/GenBank/DDBJ databases">
        <authorList>
            <person name="Kuo A."/>
            <person name="Curtis B.A."/>
            <person name="Tanifuji G."/>
            <person name="Burki F."/>
            <person name="Gruber A."/>
            <person name="Irimia M."/>
            <person name="Maruyama S."/>
            <person name="Arias M.C."/>
            <person name="Ball S.G."/>
            <person name="Gile G.H."/>
            <person name="Hirakawa Y."/>
            <person name="Hopkins J.F."/>
            <person name="Rensing S.A."/>
            <person name="Schmutz J."/>
            <person name="Symeonidi A."/>
            <person name="Elias M."/>
            <person name="Eveleigh R.J."/>
            <person name="Herman E.K."/>
            <person name="Klute M.J."/>
            <person name="Nakayama T."/>
            <person name="Obornik M."/>
            <person name="Reyes-Prieto A."/>
            <person name="Armbrust E.V."/>
            <person name="Aves S.J."/>
            <person name="Beiko R.G."/>
            <person name="Coutinho P."/>
            <person name="Dacks J.B."/>
            <person name="Durnford D.G."/>
            <person name="Fast N.M."/>
            <person name="Green B.R."/>
            <person name="Grisdale C."/>
            <person name="Hempe F."/>
            <person name="Henrissat B."/>
            <person name="Hoppner M.P."/>
            <person name="Ishida K.-I."/>
            <person name="Kim E."/>
            <person name="Koreny L."/>
            <person name="Kroth P.G."/>
            <person name="Liu Y."/>
            <person name="Malik S.-B."/>
            <person name="Maier U.G."/>
            <person name="McRose D."/>
            <person name="Mock T."/>
            <person name="Neilson J.A."/>
            <person name="Onodera N.T."/>
            <person name="Poole A.M."/>
            <person name="Pritham E.J."/>
            <person name="Richards T.A."/>
            <person name="Rocap G."/>
            <person name="Roy S.W."/>
            <person name="Sarai C."/>
            <person name="Schaack S."/>
            <person name="Shirato S."/>
            <person name="Slamovits C.H."/>
            <person name="Spencer D.F."/>
            <person name="Suzuki S."/>
            <person name="Worden A.Z."/>
            <person name="Zauner S."/>
            <person name="Barry K."/>
            <person name="Bell C."/>
            <person name="Bharti A.K."/>
            <person name="Crow J.A."/>
            <person name="Grimwood J."/>
            <person name="Kramer R."/>
            <person name="Lindquist E."/>
            <person name="Lucas S."/>
            <person name="Salamov A."/>
            <person name="McFadden G.I."/>
            <person name="Lane C.E."/>
            <person name="Keeling P.J."/>
            <person name="Gray M.W."/>
            <person name="Grigoriev I.V."/>
            <person name="Archibald J.M."/>
        </authorList>
    </citation>
    <scope>NUCLEOTIDE SEQUENCE</scope>
    <source>
        <strain evidence="3">CCMP2712</strain>
    </source>
</reference>
<dbReference type="EMBL" id="JH993006">
    <property type="protein sequence ID" value="EKX44166.1"/>
    <property type="molecule type" value="Genomic_DNA"/>
</dbReference>
<gene>
    <name evidence="1" type="ORF">GUITHDRAFT_109948</name>
</gene>
<dbReference type="Proteomes" id="UP000011087">
    <property type="component" value="Unassembled WGS sequence"/>
</dbReference>
<dbReference type="KEGG" id="gtt:GUITHDRAFT_109948"/>
<dbReference type="OMA" id="DARPTQC"/>
<dbReference type="PANTHER" id="PTHR35866:SF1">
    <property type="entry name" value="YKGJ FAMILY CYSTEINE CLUSTER PROTEIN"/>
    <property type="match status" value="1"/>
</dbReference>
<accession>L1J6L9</accession>
<dbReference type="AlphaFoldDB" id="L1J6L9"/>
<dbReference type="HOGENOM" id="CLU_1655516_0_0_1"/>
<protein>
    <recommendedName>
        <fullName evidence="4">YkgJ family cysteine cluster protein</fullName>
    </recommendedName>
</protein>
<dbReference type="OrthoDB" id="411785at2759"/>
<evidence type="ECO:0000313" key="3">
    <source>
        <dbReference type="Proteomes" id="UP000011087"/>
    </source>
</evidence>
<name>L1J6L9_GUITC</name>
<dbReference type="PaxDb" id="55529-EKX44166"/>
<dbReference type="PANTHER" id="PTHR35866">
    <property type="entry name" value="PUTATIVE-RELATED"/>
    <property type="match status" value="1"/>
</dbReference>
<evidence type="ECO:0000313" key="1">
    <source>
        <dbReference type="EMBL" id="EKX44166.1"/>
    </source>
</evidence>
<evidence type="ECO:0000313" key="2">
    <source>
        <dbReference type="EnsemblProtists" id="EKX44166"/>
    </source>
</evidence>
<sequence length="160" mass="17979">MCGNCCSGKKGSVVFSEEEAESMANKLNINVKEFLQSYARKGRSGSWEEGSCFPISLLMVLVAAARVLKHVARKMPGKAVCMLYESRPLQCRTWPFWIENVVDQEAWEEAGQEFVFSFQSVTNFDKNSESRCPGLGKGRLHDAKTIFESSQTTSDDFPFK</sequence>
<proteinExistence type="predicted"/>
<reference evidence="1 3" key="1">
    <citation type="journal article" date="2012" name="Nature">
        <title>Algal genomes reveal evolutionary mosaicism and the fate of nucleomorphs.</title>
        <authorList>
            <consortium name="DOE Joint Genome Institute"/>
            <person name="Curtis B.A."/>
            <person name="Tanifuji G."/>
            <person name="Burki F."/>
            <person name="Gruber A."/>
            <person name="Irimia M."/>
            <person name="Maruyama S."/>
            <person name="Arias M.C."/>
            <person name="Ball S.G."/>
            <person name="Gile G.H."/>
            <person name="Hirakawa Y."/>
            <person name="Hopkins J.F."/>
            <person name="Kuo A."/>
            <person name="Rensing S.A."/>
            <person name="Schmutz J."/>
            <person name="Symeonidi A."/>
            <person name="Elias M."/>
            <person name="Eveleigh R.J."/>
            <person name="Herman E.K."/>
            <person name="Klute M.J."/>
            <person name="Nakayama T."/>
            <person name="Obornik M."/>
            <person name="Reyes-Prieto A."/>
            <person name="Armbrust E.V."/>
            <person name="Aves S.J."/>
            <person name="Beiko R.G."/>
            <person name="Coutinho P."/>
            <person name="Dacks J.B."/>
            <person name="Durnford D.G."/>
            <person name="Fast N.M."/>
            <person name="Green B.R."/>
            <person name="Grisdale C.J."/>
            <person name="Hempel F."/>
            <person name="Henrissat B."/>
            <person name="Hoppner M.P."/>
            <person name="Ishida K."/>
            <person name="Kim E."/>
            <person name="Koreny L."/>
            <person name="Kroth P.G."/>
            <person name="Liu Y."/>
            <person name="Malik S.B."/>
            <person name="Maier U.G."/>
            <person name="McRose D."/>
            <person name="Mock T."/>
            <person name="Neilson J.A."/>
            <person name="Onodera N.T."/>
            <person name="Poole A.M."/>
            <person name="Pritham E.J."/>
            <person name="Richards T.A."/>
            <person name="Rocap G."/>
            <person name="Roy S.W."/>
            <person name="Sarai C."/>
            <person name="Schaack S."/>
            <person name="Shirato S."/>
            <person name="Slamovits C.H."/>
            <person name="Spencer D.F."/>
            <person name="Suzuki S."/>
            <person name="Worden A.Z."/>
            <person name="Zauner S."/>
            <person name="Barry K."/>
            <person name="Bell C."/>
            <person name="Bharti A.K."/>
            <person name="Crow J.A."/>
            <person name="Grimwood J."/>
            <person name="Kramer R."/>
            <person name="Lindquist E."/>
            <person name="Lucas S."/>
            <person name="Salamov A."/>
            <person name="McFadden G.I."/>
            <person name="Lane C.E."/>
            <person name="Keeling P.J."/>
            <person name="Gray M.W."/>
            <person name="Grigoriev I.V."/>
            <person name="Archibald J.M."/>
        </authorList>
    </citation>
    <scope>NUCLEOTIDE SEQUENCE</scope>
    <source>
        <strain evidence="1 3">CCMP2712</strain>
    </source>
</reference>
<dbReference type="EnsemblProtists" id="EKX44166">
    <property type="protein sequence ID" value="EKX44166"/>
    <property type="gene ID" value="GUITHDRAFT_109948"/>
</dbReference>